<accession>A0A451D9L6</accession>
<dbReference type="EMBL" id="LR217715">
    <property type="protein sequence ID" value="VFP83011.1"/>
    <property type="molecule type" value="Genomic_DNA"/>
</dbReference>
<dbReference type="NCBIfam" id="NF001237">
    <property type="entry name" value="PRK00207.1"/>
    <property type="match status" value="1"/>
</dbReference>
<keyword evidence="4 6" id="KW-0808">Transferase</keyword>
<dbReference type="GO" id="GO:1990228">
    <property type="term" value="C:sulfurtransferase complex"/>
    <property type="evidence" value="ECO:0007669"/>
    <property type="project" value="TreeGrafter"/>
</dbReference>
<dbReference type="FunFam" id="3.40.1260.10:FF:000001">
    <property type="entry name" value="Sulfurtransferase TusD"/>
    <property type="match status" value="1"/>
</dbReference>
<organism evidence="6 7">
    <name type="scientific">Candidatus Erwinia haradaeae</name>
    <dbReference type="NCBI Taxonomy" id="1922217"/>
    <lineage>
        <taxon>Bacteria</taxon>
        <taxon>Pseudomonadati</taxon>
        <taxon>Pseudomonadota</taxon>
        <taxon>Gammaproteobacteria</taxon>
        <taxon>Enterobacterales</taxon>
        <taxon>Erwiniaceae</taxon>
        <taxon>Erwinia</taxon>
    </lineage>
</organism>
<dbReference type="EC" id="2.8.1.-" evidence="6"/>
<evidence type="ECO:0000256" key="2">
    <source>
        <dbReference type="ARBA" id="ARBA00007067"/>
    </source>
</evidence>
<protein>
    <submittedName>
        <fullName evidence="6">Sulfurtransferase TusD</fullName>
        <ecNumber evidence="6">2.8.1.-</ecNumber>
    </submittedName>
</protein>
<keyword evidence="3" id="KW-0963">Cytoplasm</keyword>
<dbReference type="PANTHER" id="PTHR34874">
    <property type="entry name" value="PROTEIN YCHN"/>
    <property type="match status" value="1"/>
</dbReference>
<proteinExistence type="inferred from homology"/>
<evidence type="ECO:0000256" key="5">
    <source>
        <dbReference type="ARBA" id="ARBA00022694"/>
    </source>
</evidence>
<dbReference type="Pfam" id="PF02635">
    <property type="entry name" value="DsrE"/>
    <property type="match status" value="1"/>
</dbReference>
<evidence type="ECO:0000256" key="3">
    <source>
        <dbReference type="ARBA" id="ARBA00022490"/>
    </source>
</evidence>
<name>A0A451D9L6_9GAMM</name>
<evidence type="ECO:0000256" key="1">
    <source>
        <dbReference type="ARBA" id="ARBA00004496"/>
    </source>
</evidence>
<dbReference type="GO" id="GO:0097163">
    <property type="term" value="F:sulfur carrier activity"/>
    <property type="evidence" value="ECO:0007669"/>
    <property type="project" value="TreeGrafter"/>
</dbReference>
<comment type="similarity">
    <text evidence="2">Belongs to the DsrE/TusD family.</text>
</comment>
<dbReference type="NCBIfam" id="TIGR03012">
    <property type="entry name" value="sulf_tusD_dsrE"/>
    <property type="match status" value="1"/>
</dbReference>
<dbReference type="OrthoDB" id="9787483at2"/>
<dbReference type="InterPro" id="IPR003787">
    <property type="entry name" value="Sulphur_relay_DsrE/F-like"/>
</dbReference>
<reference evidence="6 7" key="1">
    <citation type="submission" date="2019-02" db="EMBL/GenBank/DDBJ databases">
        <authorList>
            <person name="Manzano-Marin A."/>
            <person name="Manzano-Marin A."/>
        </authorList>
    </citation>
    <scope>NUCLEOTIDE SEQUENCE [LARGE SCALE GENOMIC DNA]</scope>
    <source>
        <strain evidence="6 7">ErCikochiana</strain>
    </source>
</reference>
<dbReference type="AlphaFoldDB" id="A0A451D9L6"/>
<dbReference type="GO" id="GO:0016783">
    <property type="term" value="F:sulfurtransferase activity"/>
    <property type="evidence" value="ECO:0007669"/>
    <property type="project" value="InterPro"/>
</dbReference>
<gene>
    <name evidence="6" type="primary">tusD</name>
    <name evidence="6" type="ORF">ERCIKOCA2762_249</name>
</gene>
<dbReference type="PANTHER" id="PTHR34874:SF3">
    <property type="entry name" value="SULFURTRANSFERASE TUSD"/>
    <property type="match status" value="1"/>
</dbReference>
<sequence length="128" mass="14298">MRFCIIVTGPSYGTQQASNAWLFANALVATQHVLESVFFYREGVLNANKFNTPANDEVNLTRLWQSLHHNYGVKLNLCVSAALRRGIYDHKESCNMHFTSSNLAIGFQLTGLSELATATLTSDRIVQF</sequence>
<dbReference type="Gene3D" id="3.40.1260.10">
    <property type="entry name" value="DsrEFH-like"/>
    <property type="match status" value="1"/>
</dbReference>
<dbReference type="InterPro" id="IPR027396">
    <property type="entry name" value="DsrEFH-like"/>
</dbReference>
<dbReference type="SUPFAM" id="SSF75169">
    <property type="entry name" value="DsrEFH-like"/>
    <property type="match status" value="1"/>
</dbReference>
<evidence type="ECO:0000313" key="7">
    <source>
        <dbReference type="Proteomes" id="UP000294368"/>
    </source>
</evidence>
<dbReference type="RefSeq" id="WP_157988409.1">
    <property type="nucleotide sequence ID" value="NZ_LR217715.1"/>
</dbReference>
<dbReference type="Proteomes" id="UP000294368">
    <property type="component" value="Chromosome"/>
</dbReference>
<evidence type="ECO:0000313" key="6">
    <source>
        <dbReference type="EMBL" id="VFP83011.1"/>
    </source>
</evidence>
<evidence type="ECO:0000256" key="4">
    <source>
        <dbReference type="ARBA" id="ARBA00022679"/>
    </source>
</evidence>
<dbReference type="InterPro" id="IPR017463">
    <property type="entry name" value="Sulphur_relay_TusD/DsrE"/>
</dbReference>
<keyword evidence="5" id="KW-0819">tRNA processing</keyword>
<dbReference type="GO" id="GO:0002143">
    <property type="term" value="P:tRNA wobble position uridine thiolation"/>
    <property type="evidence" value="ECO:0007669"/>
    <property type="project" value="TreeGrafter"/>
</dbReference>
<comment type="subcellular location">
    <subcellularLocation>
        <location evidence="1">Cytoplasm</location>
    </subcellularLocation>
</comment>